<evidence type="ECO:0000256" key="6">
    <source>
        <dbReference type="ARBA" id="ARBA00022737"/>
    </source>
</evidence>
<dbReference type="PROSITE" id="PS51464">
    <property type="entry name" value="SIS"/>
    <property type="match status" value="2"/>
</dbReference>
<dbReference type="InterPro" id="IPR047084">
    <property type="entry name" value="GFAT_N"/>
</dbReference>
<dbReference type="InterPro" id="IPR001347">
    <property type="entry name" value="SIS_dom"/>
</dbReference>
<dbReference type="InterPro" id="IPR029055">
    <property type="entry name" value="Ntn_hydrolases_N"/>
</dbReference>
<keyword evidence="5" id="KW-0808">Transferase</keyword>
<dbReference type="EMBL" id="AP025225">
    <property type="protein sequence ID" value="BDB96085.1"/>
    <property type="molecule type" value="Genomic_DNA"/>
</dbReference>
<dbReference type="SUPFAM" id="SSF53697">
    <property type="entry name" value="SIS domain"/>
    <property type="match status" value="1"/>
</dbReference>
<protein>
    <recommendedName>
        <fullName evidence="3">Glutamine--fructose-6-phosphate aminotransferase [isomerizing]</fullName>
        <ecNumber evidence="2">2.6.1.16</ecNumber>
    </recommendedName>
</protein>
<evidence type="ECO:0000256" key="3">
    <source>
        <dbReference type="ARBA" id="ARBA00016090"/>
    </source>
</evidence>
<organism evidence="10 11">
    <name type="scientific">Candidatus Hydrogenosomobacter endosymbioticus</name>
    <dbReference type="NCBI Taxonomy" id="2558174"/>
    <lineage>
        <taxon>Bacteria</taxon>
        <taxon>Pseudomonadati</taxon>
        <taxon>Pseudomonadota</taxon>
        <taxon>Alphaproteobacteria</taxon>
        <taxon>Holosporales</taxon>
        <taxon>Holosporaceae</taxon>
        <taxon>Candidatus Hydrogenosomobacter</taxon>
    </lineage>
</organism>
<keyword evidence="11" id="KW-1185">Reference proteome</keyword>
<dbReference type="Gene3D" id="3.60.20.10">
    <property type="entry name" value="Glutamine Phosphoribosylpyrophosphate, subunit 1, domain 1"/>
    <property type="match status" value="1"/>
</dbReference>
<dbReference type="GO" id="GO:0008483">
    <property type="term" value="F:transaminase activity"/>
    <property type="evidence" value="ECO:0007669"/>
    <property type="project" value="UniProtKB-KW"/>
</dbReference>
<comment type="catalytic activity">
    <reaction evidence="1">
        <text>D-fructose 6-phosphate + L-glutamine = D-glucosamine 6-phosphate + L-glutamate</text>
        <dbReference type="Rhea" id="RHEA:13237"/>
        <dbReference type="ChEBI" id="CHEBI:29985"/>
        <dbReference type="ChEBI" id="CHEBI:58359"/>
        <dbReference type="ChEBI" id="CHEBI:58725"/>
        <dbReference type="ChEBI" id="CHEBI:61527"/>
        <dbReference type="EC" id="2.6.1.16"/>
    </reaction>
</comment>
<dbReference type="PANTHER" id="PTHR10937">
    <property type="entry name" value="GLUCOSAMINE--FRUCTOSE-6-PHOSPHATE AMINOTRANSFERASE, ISOMERIZING"/>
    <property type="match status" value="1"/>
</dbReference>
<dbReference type="CDD" id="cd05009">
    <property type="entry name" value="SIS_GlmS_GlmD_2"/>
    <property type="match status" value="1"/>
</dbReference>
<evidence type="ECO:0000313" key="10">
    <source>
        <dbReference type="EMBL" id="BDB96085.1"/>
    </source>
</evidence>
<name>A0ABN6L2H8_9PROT</name>
<evidence type="ECO:0000313" key="11">
    <source>
        <dbReference type="Proteomes" id="UP001320209"/>
    </source>
</evidence>
<evidence type="ECO:0000259" key="9">
    <source>
        <dbReference type="PROSITE" id="PS51464"/>
    </source>
</evidence>
<dbReference type="Pfam" id="PF01380">
    <property type="entry name" value="SIS"/>
    <property type="match status" value="2"/>
</dbReference>
<evidence type="ECO:0000256" key="2">
    <source>
        <dbReference type="ARBA" id="ARBA00012916"/>
    </source>
</evidence>
<keyword evidence="4 10" id="KW-0032">Aminotransferase</keyword>
<sequence>MCSIIGIVGDSPVVHRLLDALGRLEYRGYDSAGISVTNPAINLGDTGNFLTWRSVGRVKELSKKIDLSCKSTVGIGHTRWATHGKPTERNAHPHTDGFLSVVHNGIIENFSELKTELIQSGIVFQSDTDTEVLVHLLSKYIKKARNLYEANSAAEATKSPDDIRRTILNDAIQNVLKKICGSFAFAALCSDFPETILAARSTSCPLAVGKGINEFIVCSDAFGMAGLSSELHYLDDYTYAIVSRRNLSVFGFGGEKASTRFYANPFKQESSKPEEQTHYMLKEIHEQPLVIQRLLDKVASEREIYDISSEVILDAINGLTLTACGTAFYACMIGRYFLQTVAGIRTDIELASEFQSAQISARDDNRPVLAVSQSGETADTIKALAYAKERGQKIFSIVNVPQSSLARMSHKVFYTHAGPEVGVATTKAFTAQVFVLLSMAIEFSKKNYVNFPSEALPSRDDFRKVVGYMTKTLSLDSQSIDISNSLFRHAKNILYIGRGLNYYMCLEGALKMKEISYIHAEGVAAGELKHGPIALIEDGTPVVVLAPFDDLFAKTMSNMQEVAARGAKVVLITDEIGMKHVDQSIVHSAVMLPHTHKLLTPLICAIPMQLFAYYTALARGCDIDKPRNLAKSVTVE</sequence>
<dbReference type="CDD" id="cd05008">
    <property type="entry name" value="SIS_GlmS_GlmD_1"/>
    <property type="match status" value="1"/>
</dbReference>
<gene>
    <name evidence="10" type="primary">nodM</name>
    <name evidence="10" type="ORF">HYD_2180</name>
</gene>
<evidence type="ECO:0000256" key="7">
    <source>
        <dbReference type="ARBA" id="ARBA00022962"/>
    </source>
</evidence>
<feature type="domain" description="SIS" evidence="9">
    <location>
        <begin position="308"/>
        <end position="452"/>
    </location>
</feature>
<dbReference type="InterPro" id="IPR035490">
    <property type="entry name" value="GlmS/FrlB_SIS"/>
</dbReference>
<dbReference type="CDD" id="cd00714">
    <property type="entry name" value="GFAT"/>
    <property type="match status" value="1"/>
</dbReference>
<dbReference type="SUPFAM" id="SSF56235">
    <property type="entry name" value="N-terminal nucleophile aminohydrolases (Ntn hydrolases)"/>
    <property type="match status" value="1"/>
</dbReference>
<keyword evidence="7" id="KW-0315">Glutamine amidotransferase</keyword>
<proteinExistence type="predicted"/>
<dbReference type="InterPro" id="IPR017932">
    <property type="entry name" value="GATase_2_dom"/>
</dbReference>
<dbReference type="RefSeq" id="WP_236865496.1">
    <property type="nucleotide sequence ID" value="NZ_AP025225.1"/>
</dbReference>
<evidence type="ECO:0000256" key="1">
    <source>
        <dbReference type="ARBA" id="ARBA00001031"/>
    </source>
</evidence>
<feature type="domain" description="SIS" evidence="9">
    <location>
        <begin position="482"/>
        <end position="626"/>
    </location>
</feature>
<dbReference type="PANTHER" id="PTHR10937:SF0">
    <property type="entry name" value="GLUTAMINE--FRUCTOSE-6-PHOSPHATE TRANSAMINASE (ISOMERIZING)"/>
    <property type="match status" value="1"/>
</dbReference>
<evidence type="ECO:0000259" key="8">
    <source>
        <dbReference type="PROSITE" id="PS51278"/>
    </source>
</evidence>
<dbReference type="NCBIfam" id="TIGR01135">
    <property type="entry name" value="glmS"/>
    <property type="match status" value="1"/>
</dbReference>
<keyword evidence="6" id="KW-0677">Repeat</keyword>
<dbReference type="Gene3D" id="3.40.50.10490">
    <property type="entry name" value="Glucose-6-phosphate isomerase like protein, domain 1"/>
    <property type="match status" value="2"/>
</dbReference>
<dbReference type="Proteomes" id="UP001320209">
    <property type="component" value="Chromosome"/>
</dbReference>
<dbReference type="PROSITE" id="PS51278">
    <property type="entry name" value="GATASE_TYPE_2"/>
    <property type="match status" value="1"/>
</dbReference>
<accession>A0ABN6L2H8</accession>
<dbReference type="InterPro" id="IPR005855">
    <property type="entry name" value="GFAT"/>
</dbReference>
<dbReference type="EC" id="2.6.1.16" evidence="2"/>
<dbReference type="NCBIfam" id="NF001484">
    <property type="entry name" value="PRK00331.1"/>
    <property type="match status" value="1"/>
</dbReference>
<feature type="domain" description="Glutamine amidotransferase type-2" evidence="8">
    <location>
        <begin position="2"/>
        <end position="245"/>
    </location>
</feature>
<evidence type="ECO:0000256" key="5">
    <source>
        <dbReference type="ARBA" id="ARBA00022679"/>
    </source>
</evidence>
<dbReference type="InterPro" id="IPR046348">
    <property type="entry name" value="SIS_dom_sf"/>
</dbReference>
<evidence type="ECO:0000256" key="4">
    <source>
        <dbReference type="ARBA" id="ARBA00022576"/>
    </source>
</evidence>
<dbReference type="Pfam" id="PF13522">
    <property type="entry name" value="GATase_6"/>
    <property type="match status" value="1"/>
</dbReference>
<dbReference type="InterPro" id="IPR035466">
    <property type="entry name" value="GlmS/AgaS_SIS"/>
</dbReference>
<reference evidence="10" key="1">
    <citation type="submission" date="2021-10" db="EMBL/GenBank/DDBJ databases">
        <title>Genome Sequence of The Candidatus Hydrogeosomobacter endosymbioticus, an Intracellular Bacterial Symbiont of the Anaerobic Ciliate GW7.</title>
        <authorList>
            <person name="Shiohama Y."/>
            <person name="Shinzato N."/>
        </authorList>
    </citation>
    <scope>NUCLEOTIDE SEQUENCE [LARGE SCALE GENOMIC DNA]</scope>
    <source>
        <strain evidence="10">200920</strain>
    </source>
</reference>